<keyword evidence="5" id="KW-1133">Transmembrane helix</keyword>
<keyword evidence="6" id="KW-0732">Signal</keyword>
<evidence type="ECO:0000313" key="8">
    <source>
        <dbReference type="EMBL" id="MBB6059646.1"/>
    </source>
</evidence>
<gene>
    <name evidence="8" type="ORF">HNQ93_002506</name>
</gene>
<name>A0A7W9WCR5_9BACT</name>
<dbReference type="InterPro" id="IPR004358">
    <property type="entry name" value="Sig_transdc_His_kin-like_C"/>
</dbReference>
<keyword evidence="8" id="KW-0418">Kinase</keyword>
<dbReference type="InterPro" id="IPR005467">
    <property type="entry name" value="His_kinase_dom"/>
</dbReference>
<dbReference type="Gene3D" id="1.10.287.130">
    <property type="match status" value="1"/>
</dbReference>
<feature type="coiled-coil region" evidence="4">
    <location>
        <begin position="344"/>
        <end position="422"/>
    </location>
</feature>
<keyword evidence="8" id="KW-0808">Transferase</keyword>
<feature type="transmembrane region" description="Helical" evidence="5">
    <location>
        <begin position="361"/>
        <end position="378"/>
    </location>
</feature>
<dbReference type="GO" id="GO:0000155">
    <property type="term" value="F:phosphorelay sensor kinase activity"/>
    <property type="evidence" value="ECO:0007669"/>
    <property type="project" value="InterPro"/>
</dbReference>
<comment type="caution">
    <text evidence="8">The sequence shown here is derived from an EMBL/GenBank/DDBJ whole genome shotgun (WGS) entry which is preliminary data.</text>
</comment>
<dbReference type="InterPro" id="IPR036890">
    <property type="entry name" value="HATPase_C_sf"/>
</dbReference>
<dbReference type="PANTHER" id="PTHR43065">
    <property type="entry name" value="SENSOR HISTIDINE KINASE"/>
    <property type="match status" value="1"/>
</dbReference>
<keyword evidence="3" id="KW-0802">TPR repeat</keyword>
<dbReference type="RefSeq" id="WP_183403895.1">
    <property type="nucleotide sequence ID" value="NZ_JACHGG010000003.1"/>
</dbReference>
<dbReference type="PROSITE" id="PS50005">
    <property type="entry name" value="TPR"/>
    <property type="match status" value="1"/>
</dbReference>
<dbReference type="AlphaFoldDB" id="A0A7W9WCR5"/>
<dbReference type="InterPro" id="IPR003594">
    <property type="entry name" value="HATPase_dom"/>
</dbReference>
<feature type="chain" id="PRO_5030792035" description="histidine kinase" evidence="6">
    <location>
        <begin position="23"/>
        <end position="688"/>
    </location>
</feature>
<dbReference type="Pfam" id="PF13424">
    <property type="entry name" value="TPR_12"/>
    <property type="match status" value="1"/>
</dbReference>
<dbReference type="Gene3D" id="3.30.565.10">
    <property type="entry name" value="Histidine kinase-like ATPase, C-terminal domain"/>
    <property type="match status" value="1"/>
</dbReference>
<dbReference type="InterPro" id="IPR011990">
    <property type="entry name" value="TPR-like_helical_dom_sf"/>
</dbReference>
<dbReference type="Gene3D" id="1.25.40.10">
    <property type="entry name" value="Tetratricopeptide repeat domain"/>
    <property type="match status" value="2"/>
</dbReference>
<dbReference type="InterPro" id="IPR019734">
    <property type="entry name" value="TPR_rpt"/>
</dbReference>
<dbReference type="InterPro" id="IPR036097">
    <property type="entry name" value="HisK_dim/P_sf"/>
</dbReference>
<evidence type="ECO:0000256" key="6">
    <source>
        <dbReference type="SAM" id="SignalP"/>
    </source>
</evidence>
<feature type="domain" description="Histidine kinase" evidence="7">
    <location>
        <begin position="441"/>
        <end position="684"/>
    </location>
</feature>
<dbReference type="EC" id="2.7.13.3" evidence="2"/>
<reference evidence="8 9" key="1">
    <citation type="submission" date="2020-08" db="EMBL/GenBank/DDBJ databases">
        <title>Genomic Encyclopedia of Type Strains, Phase IV (KMG-IV): sequencing the most valuable type-strain genomes for metagenomic binning, comparative biology and taxonomic classification.</title>
        <authorList>
            <person name="Goeker M."/>
        </authorList>
    </citation>
    <scope>NUCLEOTIDE SEQUENCE [LARGE SCALE GENOMIC DNA]</scope>
    <source>
        <strain evidence="8 9">DSM 26718</strain>
    </source>
</reference>
<dbReference type="SUPFAM" id="SSF55874">
    <property type="entry name" value="ATPase domain of HSP90 chaperone/DNA topoisomerase II/histidine kinase"/>
    <property type="match status" value="1"/>
</dbReference>
<protein>
    <recommendedName>
        <fullName evidence="2">histidine kinase</fullName>
        <ecNumber evidence="2">2.7.13.3</ecNumber>
    </recommendedName>
</protein>
<evidence type="ECO:0000256" key="3">
    <source>
        <dbReference type="PROSITE-ProRule" id="PRU00339"/>
    </source>
</evidence>
<dbReference type="EMBL" id="JACHGG010000003">
    <property type="protein sequence ID" value="MBB6059646.1"/>
    <property type="molecule type" value="Genomic_DNA"/>
</dbReference>
<dbReference type="PANTHER" id="PTHR43065:SF42">
    <property type="entry name" value="TWO-COMPONENT SENSOR PPRA"/>
    <property type="match status" value="1"/>
</dbReference>
<keyword evidence="5" id="KW-0472">Membrane</keyword>
<evidence type="ECO:0000256" key="1">
    <source>
        <dbReference type="ARBA" id="ARBA00000085"/>
    </source>
</evidence>
<dbReference type="SMART" id="SM00028">
    <property type="entry name" value="TPR"/>
    <property type="match status" value="5"/>
</dbReference>
<sequence>MIQRFLGLLLAAVVLTSSAGWAQSPQTRVLQRALRHASSDTARTLLLADLAATYRYSRFDSVQWYARQGLALARRIGYRKGEGRCLSRIALLLGERGNLPQALRVDLQALHLNEVSHDLEGTARTLNQTGLLYFSLDDYRPSLQYYSRAWRLYQQAHTADTSQLVSVLTNMGASYVGLGRYDSAAFFLNRAWALTRRARTLHQSCWGTPAPYVLRELGLLQVALGRPEAALRFYRQSVRAAAPENDRRSASRSYQYMAELYHARQQPDSSIYYARKALVLGQSLPFTVGIVRNSKLLTRAFGRQQQPDSTLKYMGLLLMAQDSLHNPQRIKQLDAIGFAEQQRLRQLEEERDKMAGQIRTAALLAGVAVLLLVSVLLGRNNRQQQRANQRLQSLNEQVTHQARQLTAQRDNLARTLQELKITQSQLVLREKMASLGELMAGVAHEIQTPVSSARKFAAISAELCTELRHEVARLITRPYERELLDEMLQNLLQNQTRILQFAQRADSIVQGMLEYSQDGSGPRQPTKLNALAEEYLRLTYHDLRAKNRYFTAALLLRLDPAVGSVQVVRQDIGRALVGIFSAALQAVLQRQAAAEAEDNYVPQVELHTRRTAETVELLVRDNGPGLSAEAMTTLFQRFPERDGSSDLGLPLSYDLITRGLKGQLTATSQPGQGTEYMVTLPLPLDAAT</sequence>
<evidence type="ECO:0000256" key="4">
    <source>
        <dbReference type="SAM" id="Coils"/>
    </source>
</evidence>
<accession>A0A7W9WCR5</accession>
<keyword evidence="4" id="KW-0175">Coiled coil</keyword>
<proteinExistence type="predicted"/>
<keyword evidence="5" id="KW-0812">Transmembrane</keyword>
<dbReference type="PROSITE" id="PS50109">
    <property type="entry name" value="HIS_KIN"/>
    <property type="match status" value="1"/>
</dbReference>
<feature type="signal peptide" evidence="6">
    <location>
        <begin position="1"/>
        <end position="22"/>
    </location>
</feature>
<evidence type="ECO:0000313" key="9">
    <source>
        <dbReference type="Proteomes" id="UP000532746"/>
    </source>
</evidence>
<dbReference type="SUPFAM" id="SSF47384">
    <property type="entry name" value="Homodimeric domain of signal transducing histidine kinase"/>
    <property type="match status" value="1"/>
</dbReference>
<keyword evidence="9" id="KW-1185">Reference proteome</keyword>
<evidence type="ECO:0000256" key="2">
    <source>
        <dbReference type="ARBA" id="ARBA00012438"/>
    </source>
</evidence>
<organism evidence="8 9">
    <name type="scientific">Hymenobacter luteus</name>
    <dbReference type="NCBI Taxonomy" id="1411122"/>
    <lineage>
        <taxon>Bacteria</taxon>
        <taxon>Pseudomonadati</taxon>
        <taxon>Bacteroidota</taxon>
        <taxon>Cytophagia</taxon>
        <taxon>Cytophagales</taxon>
        <taxon>Hymenobacteraceae</taxon>
        <taxon>Hymenobacter</taxon>
    </lineage>
</organism>
<dbReference type="SUPFAM" id="SSF48452">
    <property type="entry name" value="TPR-like"/>
    <property type="match status" value="1"/>
</dbReference>
<dbReference type="PRINTS" id="PR00344">
    <property type="entry name" value="BCTRLSENSOR"/>
</dbReference>
<dbReference type="Pfam" id="PF02518">
    <property type="entry name" value="HATPase_c"/>
    <property type="match status" value="1"/>
</dbReference>
<evidence type="ECO:0000259" key="7">
    <source>
        <dbReference type="PROSITE" id="PS50109"/>
    </source>
</evidence>
<dbReference type="Proteomes" id="UP000532746">
    <property type="component" value="Unassembled WGS sequence"/>
</dbReference>
<evidence type="ECO:0000256" key="5">
    <source>
        <dbReference type="SAM" id="Phobius"/>
    </source>
</evidence>
<comment type="catalytic activity">
    <reaction evidence="1">
        <text>ATP + protein L-histidine = ADP + protein N-phospho-L-histidine.</text>
        <dbReference type="EC" id="2.7.13.3"/>
    </reaction>
</comment>
<feature type="repeat" description="TPR" evidence="3">
    <location>
        <begin position="123"/>
        <end position="156"/>
    </location>
</feature>